<evidence type="ECO:0000256" key="5">
    <source>
        <dbReference type="ARBA" id="ARBA00023004"/>
    </source>
</evidence>
<evidence type="ECO:0000256" key="3">
    <source>
        <dbReference type="ARBA" id="ARBA00022723"/>
    </source>
</evidence>
<protein>
    <recommendedName>
        <fullName evidence="7">Dioxygenase</fullName>
    </recommendedName>
</protein>
<comment type="cofactor">
    <cofactor evidence="1">
        <name>Fe(2+)</name>
        <dbReference type="ChEBI" id="CHEBI:29033"/>
    </cofactor>
</comment>
<evidence type="ECO:0000256" key="1">
    <source>
        <dbReference type="ARBA" id="ARBA00001954"/>
    </source>
</evidence>
<accession>A0A382D1M7</accession>
<dbReference type="PANTHER" id="PTHR10543:SF89">
    <property type="entry name" value="CAROTENOID 9,10(9',10')-CLEAVAGE DIOXYGENASE 1"/>
    <property type="match status" value="1"/>
</dbReference>
<sequence>MEEHNQLWSTSRLYTQSTQSLVREHGFEDLRIEGELPTDLQGTLYRAGPFLYESFGQPYSHPFEADGGIMAARIGGGMAKGAARIVQSEGLSKERAAGKPLYGSAAPWLKRIASASQRKVKNTANTSILSWQGRLFGLMEAATPTEVDPETLETLGATDLDGLIPQAFSAHPRHCPARKSIFNLGVSYGRQNTLDLFGLPETGRARRVTTLELPYATLVHDFAITDKHAIFLISPAVLQLWRAILQVGGFADLFRWEPERGSELIVVPLDEPSKIRRIQVDAFWVWHFANAFEQGGDIALDMCRYKDLNSLDAIGGNELTSSSALVRGRISKNRFTTEVLTKDLQEFPSASPLALTKENKHTWMQGPNGLGRFDHERGEQDLWNNPNGQLASEPVFVPRPEAAQEGEGWVLSLILDGSSDKSFLGVFDAMNMAEGPKAKLWFDQRIPLTFHGQFVA</sequence>
<evidence type="ECO:0000313" key="6">
    <source>
        <dbReference type="EMBL" id="SVB31467.1"/>
    </source>
</evidence>
<dbReference type="AlphaFoldDB" id="A0A382D1M7"/>
<dbReference type="EMBL" id="UINC01036860">
    <property type="protein sequence ID" value="SVB31467.1"/>
    <property type="molecule type" value="Genomic_DNA"/>
</dbReference>
<organism evidence="6">
    <name type="scientific">marine metagenome</name>
    <dbReference type="NCBI Taxonomy" id="408172"/>
    <lineage>
        <taxon>unclassified sequences</taxon>
        <taxon>metagenomes</taxon>
        <taxon>ecological metagenomes</taxon>
    </lineage>
</organism>
<dbReference type="GO" id="GO:0016121">
    <property type="term" value="P:carotene catabolic process"/>
    <property type="evidence" value="ECO:0007669"/>
    <property type="project" value="TreeGrafter"/>
</dbReference>
<evidence type="ECO:0000256" key="4">
    <source>
        <dbReference type="ARBA" id="ARBA00023002"/>
    </source>
</evidence>
<evidence type="ECO:0000256" key="2">
    <source>
        <dbReference type="ARBA" id="ARBA00006787"/>
    </source>
</evidence>
<dbReference type="Pfam" id="PF03055">
    <property type="entry name" value="RPE65"/>
    <property type="match status" value="1"/>
</dbReference>
<keyword evidence="5" id="KW-0408">Iron</keyword>
<dbReference type="GO" id="GO:0010436">
    <property type="term" value="F:carotenoid dioxygenase activity"/>
    <property type="evidence" value="ECO:0007669"/>
    <property type="project" value="TreeGrafter"/>
</dbReference>
<dbReference type="InterPro" id="IPR004294">
    <property type="entry name" value="Carotenoid_Oase"/>
</dbReference>
<comment type="similarity">
    <text evidence="2">Belongs to the carotenoid oxygenase family.</text>
</comment>
<dbReference type="PANTHER" id="PTHR10543">
    <property type="entry name" value="BETA-CAROTENE DIOXYGENASE"/>
    <property type="match status" value="1"/>
</dbReference>
<keyword evidence="3" id="KW-0479">Metal-binding</keyword>
<evidence type="ECO:0008006" key="7">
    <source>
        <dbReference type="Google" id="ProtNLM"/>
    </source>
</evidence>
<name>A0A382D1M7_9ZZZZ</name>
<gene>
    <name evidence="6" type="ORF">METZ01_LOCUS184321</name>
</gene>
<proteinExistence type="inferred from homology"/>
<keyword evidence="4" id="KW-0560">Oxidoreductase</keyword>
<reference evidence="6" key="1">
    <citation type="submission" date="2018-05" db="EMBL/GenBank/DDBJ databases">
        <authorList>
            <person name="Lanie J.A."/>
            <person name="Ng W.-L."/>
            <person name="Kazmierczak K.M."/>
            <person name="Andrzejewski T.M."/>
            <person name="Davidsen T.M."/>
            <person name="Wayne K.J."/>
            <person name="Tettelin H."/>
            <person name="Glass J.I."/>
            <person name="Rusch D."/>
            <person name="Podicherti R."/>
            <person name="Tsui H.-C.T."/>
            <person name="Winkler M.E."/>
        </authorList>
    </citation>
    <scope>NUCLEOTIDE SEQUENCE</scope>
</reference>
<dbReference type="GO" id="GO:0046872">
    <property type="term" value="F:metal ion binding"/>
    <property type="evidence" value="ECO:0007669"/>
    <property type="project" value="UniProtKB-KW"/>
</dbReference>